<dbReference type="Proteomes" id="UP000217736">
    <property type="component" value="Chromosome"/>
</dbReference>
<sequence>MELPLEHPAVYTALIDEADYDFVLVMEDLLPSGEVGFLDWQVPRRGNWSLDLG</sequence>
<name>A0A1Z4ENB9_9MYCO</name>
<dbReference type="EMBL" id="AP018164">
    <property type="protein sequence ID" value="BAX94504.1"/>
    <property type="molecule type" value="Genomic_DNA"/>
</dbReference>
<dbReference type="AlphaFoldDB" id="A0A1Z4ENB9"/>
<protein>
    <submittedName>
        <fullName evidence="1">Aminoglycoside phosphotransferase</fullName>
    </submittedName>
</protein>
<evidence type="ECO:0000313" key="2">
    <source>
        <dbReference type="Proteomes" id="UP000217736"/>
    </source>
</evidence>
<keyword evidence="1" id="KW-0808">Transferase</keyword>
<gene>
    <name evidence="1" type="ORF">MSG_04388</name>
</gene>
<accession>A0A1Z4ENB9</accession>
<evidence type="ECO:0000313" key="1">
    <source>
        <dbReference type="EMBL" id="BAX94504.1"/>
    </source>
</evidence>
<dbReference type="GO" id="GO:0016740">
    <property type="term" value="F:transferase activity"/>
    <property type="evidence" value="ECO:0007669"/>
    <property type="project" value="UniProtKB-KW"/>
</dbReference>
<keyword evidence="2" id="KW-1185">Reference proteome</keyword>
<reference evidence="2" key="1">
    <citation type="submission" date="2017-06" db="EMBL/GenBank/DDBJ databases">
        <title>Complete Genome Sequence of Mycobacterium shigaense.</title>
        <authorList>
            <person name="Fukano H."/>
            <person name="Yoshida M."/>
            <person name="Kazumi Y."/>
            <person name="Ogura Y."/>
            <person name="Mitarai S."/>
            <person name="Hayashi T."/>
            <person name="Hoshino Y."/>
        </authorList>
    </citation>
    <scope>NUCLEOTIDE SEQUENCE [LARGE SCALE GENOMIC DNA]</scope>
    <source>
        <strain evidence="2">UN-152</strain>
    </source>
</reference>
<proteinExistence type="predicted"/>
<dbReference type="KEGG" id="mshg:MSG_04388"/>
<organism evidence="1 2">
    <name type="scientific">Mycobacterium shigaense</name>
    <dbReference type="NCBI Taxonomy" id="722731"/>
    <lineage>
        <taxon>Bacteria</taxon>
        <taxon>Bacillati</taxon>
        <taxon>Actinomycetota</taxon>
        <taxon>Actinomycetes</taxon>
        <taxon>Mycobacteriales</taxon>
        <taxon>Mycobacteriaceae</taxon>
        <taxon>Mycobacterium</taxon>
        <taxon>Mycobacterium simiae complex</taxon>
    </lineage>
</organism>